<keyword evidence="8" id="KW-0804">Transcription</keyword>
<evidence type="ECO:0000256" key="2">
    <source>
        <dbReference type="ARBA" id="ARBA00022478"/>
    </source>
</evidence>
<evidence type="ECO:0000256" key="7">
    <source>
        <dbReference type="ARBA" id="ARBA00023125"/>
    </source>
</evidence>
<name>A0ABP2ATF7_SARVE</name>
<dbReference type="InterPro" id="IPR007046">
    <property type="entry name" value="RNA_pol_sigma_54_core-bd"/>
</dbReference>
<dbReference type="InterPro" id="IPR038709">
    <property type="entry name" value="RpoN_core-bd_sf"/>
</dbReference>
<evidence type="ECO:0000256" key="3">
    <source>
        <dbReference type="ARBA" id="ARBA00022679"/>
    </source>
</evidence>
<comment type="caution">
    <text evidence="11">The sequence shown here is derived from an EMBL/GenBank/DDBJ whole genome shotgun (WGS) entry which is preliminary data.</text>
</comment>
<keyword evidence="6" id="KW-0731">Sigma factor</keyword>
<keyword evidence="3" id="KW-0808">Transferase</keyword>
<protein>
    <submittedName>
        <fullName evidence="11">RNA polymerase factor sigma-54</fullName>
    </submittedName>
</protein>
<comment type="similarity">
    <text evidence="1">Belongs to the sigma-54 factor family.</text>
</comment>
<dbReference type="PIRSF" id="PIRSF000774">
    <property type="entry name" value="RpoN"/>
    <property type="match status" value="1"/>
</dbReference>
<evidence type="ECO:0000313" key="12">
    <source>
        <dbReference type="Proteomes" id="UP000095488"/>
    </source>
</evidence>
<keyword evidence="7" id="KW-0238">DNA-binding</keyword>
<sequence length="461" mass="53501">MEMNFNLNLTQEQKLIMTQQMQLSIKLLQMSTNDLREYIEKEFLENPVLEVQYESLENKTKEQDRLEYKELIKYFESDNYGSQSYSDYSEDSVSPFTFISNPKSLKEHLLEQIIDIPIDDYLRSICSYMIESLDNRGYLDVSTEEIEEELGCGKENVKRALILLHNLEPAGIGARDIKECLILQLKRLGKDNEMLEKIINNHLEDLADNKYQLIGKALKITAKEAQSFGDLIKTLEPKPSRGFYTGENMKFIIPDAEIKKIGNEFFIVMNDKVLPKLSINSMYNEILRDNDDKDAVKYIEEKIDKALFLVKSIDHRKTTLHKVLEKIVKKQRGYFEKGESALIPMTLKEIAEEIDMHESTVSRAIREKYILTSFGTIKIKDLFTNGIQTNGKNSNKIEDISVVNIKKIIEKMVNEEDKVKPLSDQIICEKLNKNGMNISRRTVAKYREEIGIKSSSKRKRF</sequence>
<evidence type="ECO:0000256" key="8">
    <source>
        <dbReference type="ARBA" id="ARBA00023163"/>
    </source>
</evidence>
<evidence type="ECO:0000256" key="4">
    <source>
        <dbReference type="ARBA" id="ARBA00022695"/>
    </source>
</evidence>
<keyword evidence="5" id="KW-0805">Transcription regulation</keyword>
<feature type="domain" description="RNA polymerase sigma factor 54 DNA-binding" evidence="9">
    <location>
        <begin position="297"/>
        <end position="460"/>
    </location>
</feature>
<keyword evidence="2" id="KW-0240">DNA-directed RNA polymerase</keyword>
<evidence type="ECO:0000313" key="11">
    <source>
        <dbReference type="EMBL" id="CUN79778.1"/>
    </source>
</evidence>
<organism evidence="11 12">
    <name type="scientific">Sarcina ventriculi</name>
    <name type="common">Clostridium ventriculi</name>
    <dbReference type="NCBI Taxonomy" id="1267"/>
    <lineage>
        <taxon>Bacteria</taxon>
        <taxon>Bacillati</taxon>
        <taxon>Bacillota</taxon>
        <taxon>Clostridia</taxon>
        <taxon>Eubacteriales</taxon>
        <taxon>Clostridiaceae</taxon>
        <taxon>Sarcina</taxon>
    </lineage>
</organism>
<dbReference type="PROSITE" id="PS00717">
    <property type="entry name" value="SIGMA54_1"/>
    <property type="match status" value="1"/>
</dbReference>
<dbReference type="PRINTS" id="PR00045">
    <property type="entry name" value="SIGMA54FCT"/>
</dbReference>
<feature type="domain" description="RNA polymerase sigma factor 54 core-binding" evidence="10">
    <location>
        <begin position="97"/>
        <end position="283"/>
    </location>
</feature>
<dbReference type="NCBIfam" id="TIGR02395">
    <property type="entry name" value="rpoN_sigma"/>
    <property type="match status" value="1"/>
</dbReference>
<dbReference type="EMBL" id="CYZR01000003">
    <property type="protein sequence ID" value="CUN79778.1"/>
    <property type="molecule type" value="Genomic_DNA"/>
</dbReference>
<keyword evidence="4" id="KW-0548">Nucleotidyltransferase</keyword>
<dbReference type="Pfam" id="PF04552">
    <property type="entry name" value="Sigma54_DBD"/>
    <property type="match status" value="1"/>
</dbReference>
<dbReference type="InterPro" id="IPR007634">
    <property type="entry name" value="RNA_pol_sigma_54_DNA-bd"/>
</dbReference>
<dbReference type="Gene3D" id="1.10.10.60">
    <property type="entry name" value="Homeodomain-like"/>
    <property type="match status" value="1"/>
</dbReference>
<gene>
    <name evidence="11" type="ORF">ERS852473_01122</name>
</gene>
<dbReference type="Gene3D" id="1.10.10.1330">
    <property type="entry name" value="RNA polymerase sigma-54 factor, core-binding domain"/>
    <property type="match status" value="1"/>
</dbReference>
<dbReference type="PANTHER" id="PTHR32248:SF4">
    <property type="entry name" value="RNA POLYMERASE SIGMA-54 FACTOR"/>
    <property type="match status" value="1"/>
</dbReference>
<dbReference type="Pfam" id="PF04963">
    <property type="entry name" value="Sigma54_CBD"/>
    <property type="match status" value="1"/>
</dbReference>
<reference evidence="11 12" key="1">
    <citation type="submission" date="2015-09" db="EMBL/GenBank/DDBJ databases">
        <authorList>
            <consortium name="Pathogen Informatics"/>
            <person name="Wu L."/>
            <person name="Ma J."/>
        </authorList>
    </citation>
    <scope>NUCLEOTIDE SEQUENCE [LARGE SCALE GENOMIC DNA]</scope>
    <source>
        <strain evidence="11 12">2789STDY5834858</strain>
    </source>
</reference>
<dbReference type="InterPro" id="IPR000394">
    <property type="entry name" value="RNA_pol_sigma_54"/>
</dbReference>
<dbReference type="Pfam" id="PF00309">
    <property type="entry name" value="Sigma54_AID"/>
    <property type="match status" value="1"/>
</dbReference>
<dbReference type="Proteomes" id="UP000095488">
    <property type="component" value="Unassembled WGS sequence"/>
</dbReference>
<proteinExistence type="inferred from homology"/>
<evidence type="ECO:0000256" key="6">
    <source>
        <dbReference type="ARBA" id="ARBA00023082"/>
    </source>
</evidence>
<accession>A0ABP2ATF7</accession>
<evidence type="ECO:0000256" key="1">
    <source>
        <dbReference type="ARBA" id="ARBA00008798"/>
    </source>
</evidence>
<keyword evidence="12" id="KW-1185">Reference proteome</keyword>
<evidence type="ECO:0000256" key="5">
    <source>
        <dbReference type="ARBA" id="ARBA00023015"/>
    </source>
</evidence>
<evidence type="ECO:0000259" key="9">
    <source>
        <dbReference type="Pfam" id="PF04552"/>
    </source>
</evidence>
<dbReference type="PROSITE" id="PS00718">
    <property type="entry name" value="SIGMA54_2"/>
    <property type="match status" value="1"/>
</dbReference>
<evidence type="ECO:0000259" key="10">
    <source>
        <dbReference type="Pfam" id="PF04963"/>
    </source>
</evidence>
<dbReference type="PANTHER" id="PTHR32248">
    <property type="entry name" value="RNA POLYMERASE SIGMA-54 FACTOR"/>
    <property type="match status" value="1"/>
</dbReference>
<dbReference type="PROSITE" id="PS50044">
    <property type="entry name" value="SIGMA54_3"/>
    <property type="match status" value="1"/>
</dbReference>